<proteinExistence type="inferred from homology"/>
<keyword evidence="4" id="KW-0234">DNA repair</keyword>
<dbReference type="InterPro" id="IPR043502">
    <property type="entry name" value="DNA/RNA_pol_sf"/>
</dbReference>
<accession>A0ABW7HKQ7</accession>
<evidence type="ECO:0000256" key="4">
    <source>
        <dbReference type="ARBA" id="ARBA00023204"/>
    </source>
</evidence>
<evidence type="ECO:0000256" key="2">
    <source>
        <dbReference type="ARBA" id="ARBA00022763"/>
    </source>
</evidence>
<dbReference type="PANTHER" id="PTHR11076:SF34">
    <property type="entry name" value="PROTEIN UMUC"/>
    <property type="match status" value="1"/>
</dbReference>
<evidence type="ECO:0000259" key="7">
    <source>
        <dbReference type="PROSITE" id="PS50173"/>
    </source>
</evidence>
<organism evidence="8 9">
    <name type="scientific">Pelomonas candidula</name>
    <dbReference type="NCBI Taxonomy" id="3299025"/>
    <lineage>
        <taxon>Bacteria</taxon>
        <taxon>Pseudomonadati</taxon>
        <taxon>Pseudomonadota</taxon>
        <taxon>Betaproteobacteria</taxon>
        <taxon>Burkholderiales</taxon>
        <taxon>Sphaerotilaceae</taxon>
        <taxon>Roseateles</taxon>
    </lineage>
</organism>
<feature type="region of interest" description="Disordered" evidence="6">
    <location>
        <begin position="406"/>
        <end position="442"/>
    </location>
</feature>
<evidence type="ECO:0000256" key="6">
    <source>
        <dbReference type="SAM" id="MobiDB-lite"/>
    </source>
</evidence>
<keyword evidence="2" id="KW-0227">DNA damage</keyword>
<dbReference type="RefSeq" id="WP_394417899.1">
    <property type="nucleotide sequence ID" value="NZ_JBIGIC010000026.1"/>
</dbReference>
<dbReference type="Pfam" id="PF11799">
    <property type="entry name" value="IMS_C"/>
    <property type="match status" value="1"/>
</dbReference>
<name>A0ABW7HKQ7_9BURK</name>
<evidence type="ECO:0000256" key="1">
    <source>
        <dbReference type="ARBA" id="ARBA00010945"/>
    </source>
</evidence>
<dbReference type="PROSITE" id="PS50173">
    <property type="entry name" value="UMUC"/>
    <property type="match status" value="1"/>
</dbReference>
<dbReference type="PANTHER" id="PTHR11076">
    <property type="entry name" value="DNA REPAIR POLYMERASE UMUC / TRANSFERASE FAMILY MEMBER"/>
    <property type="match status" value="1"/>
</dbReference>
<evidence type="ECO:0000313" key="8">
    <source>
        <dbReference type="EMBL" id="MFG6490517.1"/>
    </source>
</evidence>
<keyword evidence="3" id="KW-0741">SOS mutagenesis</keyword>
<dbReference type="Gene3D" id="1.10.150.20">
    <property type="entry name" value="5' to 3' exonuclease, C-terminal subdomain"/>
    <property type="match status" value="1"/>
</dbReference>
<dbReference type="Pfam" id="PF00817">
    <property type="entry name" value="IMS"/>
    <property type="match status" value="1"/>
</dbReference>
<comment type="caution">
    <text evidence="8">The sequence shown here is derived from an EMBL/GenBank/DDBJ whole genome shotgun (WGS) entry which is preliminary data.</text>
</comment>
<dbReference type="Pfam" id="PF13438">
    <property type="entry name" value="DUF4113"/>
    <property type="match status" value="1"/>
</dbReference>
<evidence type="ECO:0000256" key="3">
    <source>
        <dbReference type="ARBA" id="ARBA00023199"/>
    </source>
</evidence>
<dbReference type="InterPro" id="IPR050116">
    <property type="entry name" value="DNA_polymerase-Y"/>
</dbReference>
<dbReference type="InterPro" id="IPR001126">
    <property type="entry name" value="UmuC"/>
</dbReference>
<dbReference type="InterPro" id="IPR025188">
    <property type="entry name" value="DUF4113"/>
</dbReference>
<comment type="similarity">
    <text evidence="1">Belongs to the DNA polymerase type-Y family.</text>
</comment>
<keyword evidence="9" id="KW-1185">Reference proteome</keyword>
<reference evidence="8 9" key="1">
    <citation type="submission" date="2024-08" db="EMBL/GenBank/DDBJ databases">
        <authorList>
            <person name="Lu H."/>
        </authorList>
    </citation>
    <scope>NUCLEOTIDE SEQUENCE [LARGE SCALE GENOMIC DNA]</scope>
    <source>
        <strain evidence="8 9">BYS78W</strain>
    </source>
</reference>
<gene>
    <name evidence="8" type="ORF">ACG04R_27890</name>
</gene>
<dbReference type="CDD" id="cd01700">
    <property type="entry name" value="PolY_Pol_V_umuC"/>
    <property type="match status" value="1"/>
</dbReference>
<sequence length="442" mass="48369">MFALVDVNNMYVSCERVFRPSLNGRPVVVLSNNDGCAIARSNEAKDLGVKMAQPWFQIRHLERQAGLIALSANFELYGDMSSRMMALAAQYAPRQEVYSIDECFLDFDGMRGDLVAIGRDLRATVLQWAGLPTSVGFGPTKTLAKLANHVAKTADRKPGSYPEQLAQVCNFGEMTKRQLDWVMSKTEVGDVWGVGRKTSARLNDGGIRTVLDLVNANAATLRGQFSVVLEKTVLELRGTSCMDVDDAPAANQQIMCSRSFGSAVTELTELREVVSQFASRVAEKARGQQSVAGAVHVFITTSPFRKNDRQHSGSATMPLVRPTGDTRVLIAAAVRALEGVYRPGFNYVKAGVMLVELQPEGQEQSELDLFSGTEERETPAPQRDRAQLMGAIDELNRRFGRGAVSVASAAQHSEGGGGYMARQERRSPRYTTRLDEIPTARA</sequence>
<dbReference type="Gene3D" id="3.30.70.270">
    <property type="match status" value="1"/>
</dbReference>
<evidence type="ECO:0000256" key="5">
    <source>
        <dbReference type="ARBA" id="ARBA00023236"/>
    </source>
</evidence>
<keyword evidence="5" id="KW-0742">SOS response</keyword>
<dbReference type="Gene3D" id="3.40.1170.60">
    <property type="match status" value="1"/>
</dbReference>
<dbReference type="InterPro" id="IPR017961">
    <property type="entry name" value="DNA_pol_Y-fam_little_finger"/>
</dbReference>
<protein>
    <submittedName>
        <fullName evidence="8">Y-family DNA polymerase</fullName>
    </submittedName>
</protein>
<evidence type="ECO:0000313" key="9">
    <source>
        <dbReference type="Proteomes" id="UP001606134"/>
    </source>
</evidence>
<feature type="domain" description="UmuC" evidence="7">
    <location>
        <begin position="2"/>
        <end position="195"/>
    </location>
</feature>
<dbReference type="InterPro" id="IPR043128">
    <property type="entry name" value="Rev_trsase/Diguanyl_cyclase"/>
</dbReference>
<dbReference type="Proteomes" id="UP001606134">
    <property type="component" value="Unassembled WGS sequence"/>
</dbReference>
<dbReference type="NCBIfam" id="NF002955">
    <property type="entry name" value="PRK03609.1"/>
    <property type="match status" value="1"/>
</dbReference>
<dbReference type="SUPFAM" id="SSF56672">
    <property type="entry name" value="DNA/RNA polymerases"/>
    <property type="match status" value="1"/>
</dbReference>
<dbReference type="EMBL" id="JBIGIC010000026">
    <property type="protein sequence ID" value="MFG6490517.1"/>
    <property type="molecule type" value="Genomic_DNA"/>
</dbReference>
<feature type="compositionally biased region" description="Basic and acidic residues" evidence="6">
    <location>
        <begin position="422"/>
        <end position="442"/>
    </location>
</feature>